<sequence>MAKCLAVALLLVVLLASCDGRELNEKAAATRGAGVGGGVGESKAMGLPDLPAVTLPTTPTLPTAPTLPTLPTLPTVPTLPLLGTITGTSTITGPVVVLPAVPAHP</sequence>
<keyword evidence="4" id="KW-1185">Reference proteome</keyword>
<feature type="region of interest" description="Disordered" evidence="1">
    <location>
        <begin position="50"/>
        <end position="73"/>
    </location>
</feature>
<gene>
    <name evidence="3" type="primary">LOC123430803</name>
</gene>
<reference evidence="4" key="1">
    <citation type="journal article" date="2012" name="Nature">
        <title>A physical, genetic and functional sequence assembly of the barley genome.</title>
        <authorList>
            <consortium name="The International Barley Genome Sequencing Consortium"/>
            <person name="Mayer K.F."/>
            <person name="Waugh R."/>
            <person name="Brown J.W."/>
            <person name="Schulman A."/>
            <person name="Langridge P."/>
            <person name="Platzer M."/>
            <person name="Fincher G.B."/>
            <person name="Muehlbauer G.J."/>
            <person name="Sato K."/>
            <person name="Close T.J."/>
            <person name="Wise R.P."/>
            <person name="Stein N."/>
        </authorList>
    </citation>
    <scope>NUCLEOTIDE SEQUENCE [LARGE SCALE GENOMIC DNA]</scope>
    <source>
        <strain evidence="4">cv. Morex</strain>
    </source>
</reference>
<dbReference type="Gramene" id="HORVU.MOREX.r2.2HG0162270.1">
    <property type="protein sequence ID" value="HORVU.MOREX.r2.2HG0162270.1.CDS.1"/>
    <property type="gene ID" value="HORVU.MOREX.r2.2HG0162270"/>
</dbReference>
<feature type="chain" id="PRO_5035167619" evidence="2">
    <location>
        <begin position="21"/>
        <end position="105"/>
    </location>
</feature>
<evidence type="ECO:0000313" key="4">
    <source>
        <dbReference type="Proteomes" id="UP000011116"/>
    </source>
</evidence>
<name>A0A8I7B3V4_HORVV</name>
<dbReference type="Gramene" id="HORVU.MOREX.r3.2HG0195550.1">
    <property type="protein sequence ID" value="HORVU.MOREX.r3.2HG0195550.1.CDS1"/>
    <property type="gene ID" value="HORVU.MOREX.r3.2HG0195550"/>
</dbReference>
<proteinExistence type="predicted"/>
<accession>A0A8I7B3V4</accession>
<keyword evidence="2" id="KW-0732">Signal</keyword>
<dbReference type="EnsemblPlants" id="HORVU.MOREX.r3.2HG0195550.1">
    <property type="protein sequence ID" value="HORVU.MOREX.r3.2HG0195550.1.CDS1"/>
    <property type="gene ID" value="HORVU.MOREX.r3.2HG0195550"/>
</dbReference>
<feature type="signal peptide" evidence="2">
    <location>
        <begin position="1"/>
        <end position="20"/>
    </location>
</feature>
<evidence type="ECO:0000256" key="2">
    <source>
        <dbReference type="SAM" id="SignalP"/>
    </source>
</evidence>
<evidence type="ECO:0000256" key="1">
    <source>
        <dbReference type="SAM" id="MobiDB-lite"/>
    </source>
</evidence>
<dbReference type="AlphaFoldDB" id="A0A8I7B3V4"/>
<protein>
    <submittedName>
        <fullName evidence="3">Uncharacterized protein</fullName>
    </submittedName>
</protein>
<dbReference type="Proteomes" id="UP000011116">
    <property type="component" value="Chromosome 2H"/>
</dbReference>
<dbReference type="KEGG" id="hvg:123430803"/>
<reference evidence="3" key="3">
    <citation type="submission" date="2022-01" db="UniProtKB">
        <authorList>
            <consortium name="EnsemblPlants"/>
        </authorList>
    </citation>
    <scope>IDENTIFICATION</scope>
    <source>
        <strain evidence="3">subsp. vulgare</strain>
    </source>
</reference>
<reference evidence="3" key="2">
    <citation type="submission" date="2020-10" db="EMBL/GenBank/DDBJ databases">
        <authorList>
            <person name="Scholz U."/>
            <person name="Mascher M."/>
            <person name="Fiebig A."/>
        </authorList>
    </citation>
    <scope>NUCLEOTIDE SEQUENCE [LARGE SCALE GENOMIC DNA]</scope>
    <source>
        <strain evidence="3">cv. Morex</strain>
    </source>
</reference>
<evidence type="ECO:0000313" key="3">
    <source>
        <dbReference type="EnsemblPlants" id="HORVU.MOREX.r3.2HG0195550.1.CDS1"/>
    </source>
</evidence>
<dbReference type="GeneID" id="123430803"/>
<dbReference type="RefSeq" id="XP_044970576.1">
    <property type="nucleotide sequence ID" value="XM_045114641.1"/>
</dbReference>
<dbReference type="PROSITE" id="PS51257">
    <property type="entry name" value="PROKAR_LIPOPROTEIN"/>
    <property type="match status" value="1"/>
</dbReference>
<organism evidence="3 4">
    <name type="scientific">Hordeum vulgare subsp. vulgare</name>
    <name type="common">Domesticated barley</name>
    <dbReference type="NCBI Taxonomy" id="112509"/>
    <lineage>
        <taxon>Eukaryota</taxon>
        <taxon>Viridiplantae</taxon>
        <taxon>Streptophyta</taxon>
        <taxon>Embryophyta</taxon>
        <taxon>Tracheophyta</taxon>
        <taxon>Spermatophyta</taxon>
        <taxon>Magnoliopsida</taxon>
        <taxon>Liliopsida</taxon>
        <taxon>Poales</taxon>
        <taxon>Poaceae</taxon>
        <taxon>BOP clade</taxon>
        <taxon>Pooideae</taxon>
        <taxon>Triticodae</taxon>
        <taxon>Triticeae</taxon>
        <taxon>Hordeinae</taxon>
        <taxon>Hordeum</taxon>
    </lineage>
</organism>